<dbReference type="AlphaFoldDB" id="A0A660KX30"/>
<evidence type="ECO:0000259" key="1">
    <source>
        <dbReference type="PROSITE" id="PS51819"/>
    </source>
</evidence>
<evidence type="ECO:0000313" key="3">
    <source>
        <dbReference type="Proteomes" id="UP000278962"/>
    </source>
</evidence>
<dbReference type="RefSeq" id="WP_170179283.1">
    <property type="nucleotide sequence ID" value="NZ_RBIL01000002.1"/>
</dbReference>
<dbReference type="InterPro" id="IPR029068">
    <property type="entry name" value="Glyas_Bleomycin-R_OHBP_Dase"/>
</dbReference>
<proteinExistence type="predicted"/>
<dbReference type="Pfam" id="PF00903">
    <property type="entry name" value="Glyoxalase"/>
    <property type="match status" value="2"/>
</dbReference>
<dbReference type="InterPro" id="IPR037523">
    <property type="entry name" value="VOC_core"/>
</dbReference>
<protein>
    <submittedName>
        <fullName evidence="2">Catechol 2,3-dioxygenase</fullName>
    </submittedName>
</protein>
<accession>A0A660KX30</accession>
<keyword evidence="2" id="KW-0223">Dioxygenase</keyword>
<gene>
    <name evidence="2" type="ORF">C8N24_4226</name>
</gene>
<reference evidence="2 3" key="1">
    <citation type="submission" date="2018-10" db="EMBL/GenBank/DDBJ databases">
        <title>Genomic Encyclopedia of Archaeal and Bacterial Type Strains, Phase II (KMG-II): from individual species to whole genera.</title>
        <authorList>
            <person name="Goeker M."/>
        </authorList>
    </citation>
    <scope>NUCLEOTIDE SEQUENCE [LARGE SCALE GENOMIC DNA]</scope>
    <source>
        <strain evidence="2 3">DSM 14954</strain>
    </source>
</reference>
<dbReference type="InterPro" id="IPR004360">
    <property type="entry name" value="Glyas_Fos-R_dOase_dom"/>
</dbReference>
<dbReference type="PANTHER" id="PTHR43279">
    <property type="entry name" value="CATECHOL-2,3-DIOXYGENASE"/>
    <property type="match status" value="1"/>
</dbReference>
<dbReference type="GO" id="GO:0051213">
    <property type="term" value="F:dioxygenase activity"/>
    <property type="evidence" value="ECO:0007669"/>
    <property type="project" value="UniProtKB-KW"/>
</dbReference>
<dbReference type="Gene3D" id="3.10.180.10">
    <property type="entry name" value="2,3-Dihydroxybiphenyl 1,2-Dioxygenase, domain 1"/>
    <property type="match status" value="2"/>
</dbReference>
<evidence type="ECO:0000313" key="2">
    <source>
        <dbReference type="EMBL" id="RKQ86216.1"/>
    </source>
</evidence>
<dbReference type="PROSITE" id="PS51819">
    <property type="entry name" value="VOC"/>
    <property type="match status" value="2"/>
</dbReference>
<dbReference type="EMBL" id="RBIL01000002">
    <property type="protein sequence ID" value="RKQ86216.1"/>
    <property type="molecule type" value="Genomic_DNA"/>
</dbReference>
<sequence length="283" mass="30451">MTATPQTPTLPATLTLGAVHLTVSDLDRSVAWYQRSLGFRVHSHDGTHATLGDGTTVTLELFEDPAARPAGRHAGLYHYALLYPSREELARAAVRLSVTDTPIEGASDHRTHEAIYLPDPDGNGIELAADREKTAWPTDLGYSRGPAPLDFQALLGTIDGEAPTAQLGEGLKMGHLHLHVGDIDQGLAFYRDVLGFEEQANLGTAAFVSAGGYHHHLGFNVWRGRGVGPAPEHTVGLRHWTVQLPTADDVDAVRARVETTEDHPGGFLVRDPWGTAVAFVAQS</sequence>
<comment type="caution">
    <text evidence="2">The sequence shown here is derived from an EMBL/GenBank/DDBJ whole genome shotgun (WGS) entry which is preliminary data.</text>
</comment>
<dbReference type="PANTHER" id="PTHR43279:SF1">
    <property type="entry name" value="CATECHOL-2,3-DIOXYGENASE"/>
    <property type="match status" value="1"/>
</dbReference>
<keyword evidence="3" id="KW-1185">Reference proteome</keyword>
<feature type="domain" description="VOC" evidence="1">
    <location>
        <begin position="15"/>
        <end position="130"/>
    </location>
</feature>
<dbReference type="Proteomes" id="UP000278962">
    <property type="component" value="Unassembled WGS sequence"/>
</dbReference>
<dbReference type="SUPFAM" id="SSF54593">
    <property type="entry name" value="Glyoxalase/Bleomycin resistance protein/Dihydroxybiphenyl dioxygenase"/>
    <property type="match status" value="2"/>
</dbReference>
<organism evidence="2 3">
    <name type="scientific">Solirubrobacter pauli</name>
    <dbReference type="NCBI Taxonomy" id="166793"/>
    <lineage>
        <taxon>Bacteria</taxon>
        <taxon>Bacillati</taxon>
        <taxon>Actinomycetota</taxon>
        <taxon>Thermoleophilia</taxon>
        <taxon>Solirubrobacterales</taxon>
        <taxon>Solirubrobacteraceae</taxon>
        <taxon>Solirubrobacter</taxon>
    </lineage>
</organism>
<feature type="domain" description="VOC" evidence="1">
    <location>
        <begin position="172"/>
        <end position="283"/>
    </location>
</feature>
<dbReference type="CDD" id="cd16359">
    <property type="entry name" value="VOC_BsCatE_like_C"/>
    <property type="match status" value="1"/>
</dbReference>
<keyword evidence="2" id="KW-0560">Oxidoreductase</keyword>
<name>A0A660KX30_9ACTN</name>